<organism evidence="5 6">
    <name type="scientific">Paracoccus maritimus</name>
    <dbReference type="NCBI Taxonomy" id="2933292"/>
    <lineage>
        <taxon>Bacteria</taxon>
        <taxon>Pseudomonadati</taxon>
        <taxon>Pseudomonadota</taxon>
        <taxon>Alphaproteobacteria</taxon>
        <taxon>Rhodobacterales</taxon>
        <taxon>Paracoccaceae</taxon>
        <taxon>Paracoccus</taxon>
    </lineage>
</organism>
<evidence type="ECO:0000256" key="1">
    <source>
        <dbReference type="ARBA" id="ARBA00001946"/>
    </source>
</evidence>
<reference evidence="5 6" key="1">
    <citation type="submission" date="2022-04" db="EMBL/GenBank/DDBJ databases">
        <title>Paracoccus sp. YLB-12 draft genome sequence.</title>
        <authorList>
            <person name="Yu L."/>
        </authorList>
    </citation>
    <scope>NUCLEOTIDE SEQUENCE [LARGE SCALE GENOMIC DNA]</scope>
    <source>
        <strain evidence="5 6">YLB-12</strain>
    </source>
</reference>
<accession>A0ABT2KCA9</accession>
<dbReference type="SUPFAM" id="SSF55811">
    <property type="entry name" value="Nudix"/>
    <property type="match status" value="1"/>
</dbReference>
<name>A0ABT2KCA9_9RHOB</name>
<dbReference type="Proteomes" id="UP001320702">
    <property type="component" value="Unassembled WGS sequence"/>
</dbReference>
<dbReference type="InterPro" id="IPR000086">
    <property type="entry name" value="NUDIX_hydrolase_dom"/>
</dbReference>
<dbReference type="EMBL" id="JANAVZ010000009">
    <property type="protein sequence ID" value="MCT4334151.1"/>
    <property type="molecule type" value="Genomic_DNA"/>
</dbReference>
<keyword evidence="2 5" id="KW-0378">Hydrolase</keyword>
<dbReference type="InterPro" id="IPR020084">
    <property type="entry name" value="NUDIX_hydrolase_CS"/>
</dbReference>
<comment type="cofactor">
    <cofactor evidence="1">
        <name>Mg(2+)</name>
        <dbReference type="ChEBI" id="CHEBI:18420"/>
    </cofactor>
</comment>
<dbReference type="PROSITE" id="PS00893">
    <property type="entry name" value="NUDIX_BOX"/>
    <property type="match status" value="1"/>
</dbReference>
<evidence type="ECO:0000256" key="2">
    <source>
        <dbReference type="ARBA" id="ARBA00022801"/>
    </source>
</evidence>
<keyword evidence="6" id="KW-1185">Reference proteome</keyword>
<feature type="region of interest" description="Disordered" evidence="3">
    <location>
        <begin position="1"/>
        <end position="21"/>
    </location>
</feature>
<feature type="domain" description="Nudix hydrolase" evidence="4">
    <location>
        <begin position="1"/>
        <end position="149"/>
    </location>
</feature>
<dbReference type="InterPro" id="IPR015797">
    <property type="entry name" value="NUDIX_hydrolase-like_dom_sf"/>
</dbReference>
<dbReference type="PANTHER" id="PTHR43046:SF14">
    <property type="entry name" value="MUTT_NUDIX FAMILY PROTEIN"/>
    <property type="match status" value="1"/>
</dbReference>
<dbReference type="GO" id="GO:0016787">
    <property type="term" value="F:hydrolase activity"/>
    <property type="evidence" value="ECO:0007669"/>
    <property type="project" value="UniProtKB-KW"/>
</dbReference>
<sequence>MMQPRAARPDPDPGEPFHGSKLFLTHGDRMLTCLRDDYAHIPYPNHWDLPGGGREADESPAACALRELHEEFGLTLPASRLHGRSFPSHQAPGMTSWLFSGVLDLQEIAAIRFGDEGQEWRMMPVEQFIAHPRAVPHFRERVKMLWQPSHRGSTDAPWL</sequence>
<proteinExistence type="predicted"/>
<evidence type="ECO:0000256" key="3">
    <source>
        <dbReference type="SAM" id="MobiDB-lite"/>
    </source>
</evidence>
<evidence type="ECO:0000259" key="4">
    <source>
        <dbReference type="PROSITE" id="PS51462"/>
    </source>
</evidence>
<dbReference type="Pfam" id="PF00293">
    <property type="entry name" value="NUDIX"/>
    <property type="match status" value="1"/>
</dbReference>
<dbReference type="PANTHER" id="PTHR43046">
    <property type="entry name" value="GDP-MANNOSE MANNOSYL HYDROLASE"/>
    <property type="match status" value="1"/>
</dbReference>
<evidence type="ECO:0000313" key="5">
    <source>
        <dbReference type="EMBL" id="MCT4334151.1"/>
    </source>
</evidence>
<dbReference type="CDD" id="cd04682">
    <property type="entry name" value="NUDIX_Hydrolase"/>
    <property type="match status" value="1"/>
</dbReference>
<gene>
    <name evidence="5" type="ORF">MU516_14890</name>
</gene>
<dbReference type="PROSITE" id="PS51462">
    <property type="entry name" value="NUDIX"/>
    <property type="match status" value="1"/>
</dbReference>
<comment type="caution">
    <text evidence="5">The sequence shown here is derived from an EMBL/GenBank/DDBJ whole genome shotgun (WGS) entry which is preliminary data.</text>
</comment>
<protein>
    <submittedName>
        <fullName evidence="5">NUDIX hydrolase</fullName>
    </submittedName>
</protein>
<dbReference type="Gene3D" id="3.90.79.10">
    <property type="entry name" value="Nucleoside Triphosphate Pyrophosphohydrolase"/>
    <property type="match status" value="1"/>
</dbReference>
<evidence type="ECO:0000313" key="6">
    <source>
        <dbReference type="Proteomes" id="UP001320702"/>
    </source>
</evidence>